<evidence type="ECO:0000313" key="3">
    <source>
        <dbReference type="Proteomes" id="UP000825701"/>
    </source>
</evidence>
<dbReference type="AlphaFoldDB" id="A0A9E6UKZ5"/>
<keyword evidence="3" id="KW-1185">Reference proteome</keyword>
<protein>
    <submittedName>
        <fullName evidence="2">Uncharacterized protein</fullName>
    </submittedName>
</protein>
<gene>
    <name evidence="2" type="ORF">K6K41_25760</name>
</gene>
<accession>A0A9E6UKZ5</accession>
<dbReference type="Proteomes" id="UP000825701">
    <property type="component" value="Chromosome"/>
</dbReference>
<reference evidence="2" key="1">
    <citation type="submission" date="2021-08" db="EMBL/GenBank/DDBJ databases">
        <authorList>
            <person name="Zhang H."/>
            <person name="Xu M."/>
            <person name="Yu Z."/>
            <person name="Yang L."/>
            <person name="Cai Y."/>
        </authorList>
    </citation>
    <scope>NUCLEOTIDE SEQUENCE</scope>
    <source>
        <strain evidence="2">CHL1</strain>
    </source>
</reference>
<organism evidence="2 3">
    <name type="scientific">Chenggangzhangella methanolivorans</name>
    <dbReference type="NCBI Taxonomy" id="1437009"/>
    <lineage>
        <taxon>Bacteria</taxon>
        <taxon>Pseudomonadati</taxon>
        <taxon>Pseudomonadota</taxon>
        <taxon>Alphaproteobacteria</taxon>
        <taxon>Hyphomicrobiales</taxon>
        <taxon>Methylopilaceae</taxon>
        <taxon>Chenggangzhangella</taxon>
    </lineage>
</organism>
<sequence length="280" mass="29699">MLATWSASGFPDGSPSEGVGRFFEGGEPAAKITRLENEAQVSFARTTEIAGGRAIVGWSRSTAPTSLIGRFVEPNGTLGKPKLAFDVAGASSRPILYPFEDGVIAVAFRTVFGSQVEVVGQIYDGDGKTRGGVIVLMEASATPSYNTLPIDLSNGEFALLNCFPPTGLSVCDVTAQRFNEKGKKVGKPKVLARGAENQSLMAVALDGAGFLLALEEYDADRVSRIVYRRFNSKFKAAGASAQTKWISGQRRGPMKRLANGDVAALVSVNDGDLFVQTLKP</sequence>
<dbReference type="KEGG" id="cmet:K6K41_25760"/>
<dbReference type="RefSeq" id="WP_261403106.1">
    <property type="nucleotide sequence ID" value="NZ_CP081869.1"/>
</dbReference>
<name>A0A9E6UKZ5_9HYPH</name>
<evidence type="ECO:0000313" key="2">
    <source>
        <dbReference type="EMBL" id="QZN99971.1"/>
    </source>
</evidence>
<evidence type="ECO:0000256" key="1">
    <source>
        <dbReference type="SAM" id="MobiDB-lite"/>
    </source>
</evidence>
<proteinExistence type="predicted"/>
<dbReference type="EMBL" id="CP081869">
    <property type="protein sequence ID" value="QZN99971.1"/>
    <property type="molecule type" value="Genomic_DNA"/>
</dbReference>
<feature type="region of interest" description="Disordered" evidence="1">
    <location>
        <begin position="1"/>
        <end position="21"/>
    </location>
</feature>